<dbReference type="Proteomes" id="UP000331127">
    <property type="component" value="Unassembled WGS sequence"/>
</dbReference>
<dbReference type="OrthoDB" id="3534725at2"/>
<keyword evidence="3" id="KW-1185">Reference proteome</keyword>
<accession>A0A5M3WRI4</accession>
<evidence type="ECO:0000256" key="1">
    <source>
        <dbReference type="SAM" id="MobiDB-lite"/>
    </source>
</evidence>
<feature type="compositionally biased region" description="Basic and acidic residues" evidence="1">
    <location>
        <begin position="1"/>
        <end position="10"/>
    </location>
</feature>
<protein>
    <submittedName>
        <fullName evidence="2">Uncharacterized protein</fullName>
    </submittedName>
</protein>
<sequence>MTERTFETERAPAPPAPEAERRPPAREAERRPPGAGPGDLTRIPVGSPALRSAPAKPAAASGRGGFLQTVSSFLGGLFTHPIDTLRRLFGGEGYTDRELADYLTLLDRTGDIEGDFDSDNKARAVVARWKGARAGFELPGTRMALLMSELLAGATGGDDERAILDLLTRADDGDLRVIFQRVPVARLLKDIGGANGRRLTAWIEARFEGGLPAVRRNAVEPKGGLPPGAPVFPYDWAHFRQKFDGLHPPEQIIQELARLTPDERERAARDLIVERDTLDTKIDDLRVKAGNAPDQATRAALQDQLAALSKRELDMSIVLEDAFKEITLAETPAQFAAKAVALTPAQRAQARQALVPPVPVMGGVPVPFAKTLPGEHLSYEDKLRAAMPAVVDGYWNQMAKERQPADHGDPAKLHTLSEMEDLAKVSKDETDEVFAGHYDKALHPPLKADRPGRRASLHDLWADTQAFLTHPATSFAEKRALAKALVLYFYSADDTVGELNRKHRAVPSFSPAGGPLNDAAVAQDKVARELTTTAAQVRRLNEIDRGWDASANPATQDVNLQLFRPKGGVAADQDFLWDMFQTLIHEYLHTLAHGDYRRFAERFGPGQAQNTLIEGMDSFLDEVVWARIRPRVNDPGLRRKVEGPAYAAQPPIAVRHASRRRYSSFAEATRLVSIVGYRNVILAYFKGEIDKIGG</sequence>
<feature type="compositionally biased region" description="Low complexity" evidence="1">
    <location>
        <begin position="47"/>
        <end position="61"/>
    </location>
</feature>
<name>A0A5M3WRI4_9ACTN</name>
<comment type="caution">
    <text evidence="2">The sequence shown here is derived from an EMBL/GenBank/DDBJ whole genome shotgun (WGS) entry which is preliminary data.</text>
</comment>
<feature type="region of interest" description="Disordered" evidence="1">
    <location>
        <begin position="1"/>
        <end position="63"/>
    </location>
</feature>
<reference evidence="2 3" key="1">
    <citation type="submission" date="2019-10" db="EMBL/GenBank/DDBJ databases">
        <title>Whole genome shotgun sequence of Acrocarpospora macrocephala NBRC 16266.</title>
        <authorList>
            <person name="Ichikawa N."/>
            <person name="Kimura A."/>
            <person name="Kitahashi Y."/>
            <person name="Komaki H."/>
            <person name="Oguchi A."/>
        </authorList>
    </citation>
    <scope>NUCLEOTIDE SEQUENCE [LARGE SCALE GENOMIC DNA]</scope>
    <source>
        <strain evidence="2 3">NBRC 16266</strain>
    </source>
</reference>
<evidence type="ECO:0000313" key="3">
    <source>
        <dbReference type="Proteomes" id="UP000331127"/>
    </source>
</evidence>
<dbReference type="EMBL" id="BLAE01000033">
    <property type="protein sequence ID" value="GES11935.1"/>
    <property type="molecule type" value="Genomic_DNA"/>
</dbReference>
<proteinExistence type="predicted"/>
<feature type="compositionally biased region" description="Basic and acidic residues" evidence="1">
    <location>
        <begin position="18"/>
        <end position="32"/>
    </location>
</feature>
<evidence type="ECO:0000313" key="2">
    <source>
        <dbReference type="EMBL" id="GES11935.1"/>
    </source>
</evidence>
<dbReference type="AlphaFoldDB" id="A0A5M3WRI4"/>
<dbReference type="RefSeq" id="WP_155357279.1">
    <property type="nucleotide sequence ID" value="NZ_BAAAHL010000038.1"/>
</dbReference>
<gene>
    <name evidence="2" type="ORF">Amac_055320</name>
</gene>
<organism evidence="2 3">
    <name type="scientific">Acrocarpospora macrocephala</name>
    <dbReference type="NCBI Taxonomy" id="150177"/>
    <lineage>
        <taxon>Bacteria</taxon>
        <taxon>Bacillati</taxon>
        <taxon>Actinomycetota</taxon>
        <taxon>Actinomycetes</taxon>
        <taxon>Streptosporangiales</taxon>
        <taxon>Streptosporangiaceae</taxon>
        <taxon>Acrocarpospora</taxon>
    </lineage>
</organism>